<dbReference type="AlphaFoldDB" id="A0AA36GY10"/>
<dbReference type="Proteomes" id="UP001176961">
    <property type="component" value="Unassembled WGS sequence"/>
</dbReference>
<evidence type="ECO:0000313" key="2">
    <source>
        <dbReference type="EMBL" id="CAJ0600225.1"/>
    </source>
</evidence>
<evidence type="ECO:0000313" key="3">
    <source>
        <dbReference type="Proteomes" id="UP001176961"/>
    </source>
</evidence>
<evidence type="ECO:0000256" key="1">
    <source>
        <dbReference type="SAM" id="Coils"/>
    </source>
</evidence>
<proteinExistence type="predicted"/>
<accession>A0AA36GY10</accession>
<keyword evidence="3" id="KW-1185">Reference proteome</keyword>
<dbReference type="EMBL" id="CATQJL010000223">
    <property type="protein sequence ID" value="CAJ0600225.1"/>
    <property type="molecule type" value="Genomic_DNA"/>
</dbReference>
<sequence>MTELSSPEHPEYSKDTTAEVLGNLRSEVVHPTFAYYLTRMSMARTAEETLEVFSEMKKTPHLTGAFIKLCYQKQLITKPTSDAWPTMESALSRGIRYFTMFSQALTPYLHIPSMRHHAPARTSPFPFLVAAVVVNTFVVWLINKWIRSREEGAHAETTQVNAETTQKINSSLKSLMGCYEELQGQIQELKDELAILRKEKREFGEEMRCLEHKANEQGERMASLKISMESELKATKEHMGSQLGRVMVFNEEIQEHKKRIADLESKRFAEVLQQARICLNVAFDY</sequence>
<organism evidence="2 3">
    <name type="scientific">Cylicocyclus nassatus</name>
    <name type="common">Nematode worm</name>
    <dbReference type="NCBI Taxonomy" id="53992"/>
    <lineage>
        <taxon>Eukaryota</taxon>
        <taxon>Metazoa</taxon>
        <taxon>Ecdysozoa</taxon>
        <taxon>Nematoda</taxon>
        <taxon>Chromadorea</taxon>
        <taxon>Rhabditida</taxon>
        <taxon>Rhabditina</taxon>
        <taxon>Rhabditomorpha</taxon>
        <taxon>Strongyloidea</taxon>
        <taxon>Strongylidae</taxon>
        <taxon>Cylicocyclus</taxon>
    </lineage>
</organism>
<feature type="coiled-coil region" evidence="1">
    <location>
        <begin position="172"/>
        <end position="213"/>
    </location>
</feature>
<keyword evidence="1" id="KW-0175">Coiled coil</keyword>
<reference evidence="2" key="1">
    <citation type="submission" date="2023-07" db="EMBL/GenBank/DDBJ databases">
        <authorList>
            <consortium name="CYATHOMIX"/>
        </authorList>
    </citation>
    <scope>NUCLEOTIDE SEQUENCE</scope>
    <source>
        <strain evidence="2">N/A</strain>
    </source>
</reference>
<gene>
    <name evidence="2" type="ORF">CYNAS_LOCUS12208</name>
</gene>
<protein>
    <submittedName>
        <fullName evidence="2">Uncharacterized protein</fullName>
    </submittedName>
</protein>
<name>A0AA36GY10_CYLNA</name>
<comment type="caution">
    <text evidence="2">The sequence shown here is derived from an EMBL/GenBank/DDBJ whole genome shotgun (WGS) entry which is preliminary data.</text>
</comment>